<dbReference type="AlphaFoldDB" id="A0A5E4LQX5"/>
<feature type="transmembrane region" description="Helical" evidence="2">
    <location>
        <begin position="203"/>
        <end position="223"/>
    </location>
</feature>
<reference evidence="3 4" key="1">
    <citation type="submission" date="2019-08" db="EMBL/GenBank/DDBJ databases">
        <authorList>
            <person name="Vazquez-Campos X."/>
        </authorList>
    </citation>
    <scope>NUCLEOTIDE SEQUENCE [LARGE SCALE GENOMIC DNA]</scope>
    <source>
        <strain evidence="3">LFW-283_2</strain>
    </source>
</reference>
<feature type="region of interest" description="Disordered" evidence="1">
    <location>
        <begin position="166"/>
        <end position="196"/>
    </location>
</feature>
<accession>A0A5E4LQX5</accession>
<evidence type="ECO:0000256" key="2">
    <source>
        <dbReference type="SAM" id="Phobius"/>
    </source>
</evidence>
<keyword evidence="2" id="KW-0472">Membrane</keyword>
<keyword evidence="2" id="KW-0812">Transmembrane</keyword>
<dbReference type="Proteomes" id="UP000789941">
    <property type="component" value="Unassembled WGS sequence"/>
</dbReference>
<sequence>MKEYNWKLFLPNLLLQRGRMRKAEFFLIILLTLASSAFVPPRVFDQDDLGDIIFKEFTYSIAIDCNESILKVMVMNESNMPVEGATTYLQYLENSNPIISRISTPKNGTTLHQLPGNTKYMRSRWTLLIEKEGYRSKAVQFDLAPCYSNWTMPPYIPPVIKPKNNTGNETHIPAENKTTDNQSGWNPANQTQDNSDDGINVDGIQWIPVIVLIVILLIIFKYVKRTNKHAKNTNRIDFSSSRLYWRKRKK</sequence>
<evidence type="ECO:0000256" key="1">
    <source>
        <dbReference type="SAM" id="MobiDB-lite"/>
    </source>
</evidence>
<evidence type="ECO:0000313" key="3">
    <source>
        <dbReference type="EMBL" id="VVC03981.1"/>
    </source>
</evidence>
<evidence type="ECO:0000313" key="4">
    <source>
        <dbReference type="Proteomes" id="UP000789941"/>
    </source>
</evidence>
<protein>
    <submittedName>
        <fullName evidence="3">Uncharacterized protein</fullName>
    </submittedName>
</protein>
<keyword evidence="2" id="KW-1133">Transmembrane helix</keyword>
<proteinExistence type="predicted"/>
<organism evidence="3 4">
    <name type="scientific">Candidatus Bilamarchaeum dharawalense</name>
    <dbReference type="NCBI Taxonomy" id="2885759"/>
    <lineage>
        <taxon>Archaea</taxon>
        <taxon>Candidatus Micrarchaeota</taxon>
        <taxon>Candidatus Micrarchaeia</taxon>
        <taxon>Candidatus Anstonellales</taxon>
        <taxon>Candidatus Bilamarchaeaceae</taxon>
        <taxon>Candidatus Bilamarchaeum</taxon>
    </lineage>
</organism>
<feature type="compositionally biased region" description="Polar residues" evidence="1">
    <location>
        <begin position="179"/>
        <end position="193"/>
    </location>
</feature>
<comment type="caution">
    <text evidence="3">The sequence shown here is derived from an EMBL/GenBank/DDBJ whole genome shotgun (WGS) entry which is preliminary data.</text>
</comment>
<dbReference type="EMBL" id="CABMJJ010000009">
    <property type="protein sequence ID" value="VVC03981.1"/>
    <property type="molecule type" value="Genomic_DNA"/>
</dbReference>
<gene>
    <name evidence="3" type="ORF">LFW2832_00652</name>
</gene>
<name>A0A5E4LQX5_9ARCH</name>